<dbReference type="RefSeq" id="WP_324180809.1">
    <property type="nucleotide sequence ID" value="NZ_BAABAW010000020.1"/>
</dbReference>
<dbReference type="EMBL" id="JAYKLX010000007">
    <property type="protein sequence ID" value="MEB3346783.1"/>
    <property type="molecule type" value="Genomic_DNA"/>
</dbReference>
<accession>A0ABU5ZY37</accession>
<reference evidence="1 2" key="1">
    <citation type="journal article" date="2013" name="Int. J. Syst. Evol. Microbiol.">
        <title>Aquimarina gracilis sp. nov., isolated from the gut microflora of a mussel, Mytilus coruscus, and emended description of Aquimarina spongiae.</title>
        <authorList>
            <person name="Park S.C."/>
            <person name="Choe H.N."/>
            <person name="Baik K.S."/>
            <person name="Seong C.N."/>
        </authorList>
    </citation>
    <scope>NUCLEOTIDE SEQUENCE [LARGE SCALE GENOMIC DNA]</scope>
    <source>
        <strain evidence="1 2">PSC32</strain>
    </source>
</reference>
<sequence>MKNFERLKQSNYRALERKEASLINGGGNPCNAIRANCAARCGNDYDWCFHTCVSDAGCPV</sequence>
<evidence type="ECO:0000313" key="1">
    <source>
        <dbReference type="EMBL" id="MEB3346783.1"/>
    </source>
</evidence>
<name>A0ABU5ZY37_9FLAO</name>
<keyword evidence="2" id="KW-1185">Reference proteome</keyword>
<gene>
    <name evidence="1" type="ORF">U6A24_14995</name>
</gene>
<proteinExistence type="predicted"/>
<organism evidence="1 2">
    <name type="scientific">Aquimarina gracilis</name>
    <dbReference type="NCBI Taxonomy" id="874422"/>
    <lineage>
        <taxon>Bacteria</taxon>
        <taxon>Pseudomonadati</taxon>
        <taxon>Bacteroidota</taxon>
        <taxon>Flavobacteriia</taxon>
        <taxon>Flavobacteriales</taxon>
        <taxon>Flavobacteriaceae</taxon>
        <taxon>Aquimarina</taxon>
    </lineage>
</organism>
<comment type="caution">
    <text evidence="1">The sequence shown here is derived from an EMBL/GenBank/DDBJ whole genome shotgun (WGS) entry which is preliminary data.</text>
</comment>
<evidence type="ECO:0008006" key="3">
    <source>
        <dbReference type="Google" id="ProtNLM"/>
    </source>
</evidence>
<protein>
    <recommendedName>
        <fullName evidence="3">Bacteriocin-like protein</fullName>
    </recommendedName>
</protein>
<evidence type="ECO:0000313" key="2">
    <source>
        <dbReference type="Proteomes" id="UP001327027"/>
    </source>
</evidence>
<dbReference type="Proteomes" id="UP001327027">
    <property type="component" value="Unassembled WGS sequence"/>
</dbReference>